<dbReference type="OrthoDB" id="3231855at2759"/>
<dbReference type="GO" id="GO:0005737">
    <property type="term" value="C:cytoplasm"/>
    <property type="evidence" value="ECO:0007669"/>
    <property type="project" value="TreeGrafter"/>
</dbReference>
<dbReference type="GO" id="GO:0004113">
    <property type="term" value="F:2',3'-cyclic-nucleotide 3'-phosphodiesterase activity"/>
    <property type="evidence" value="ECO:0007669"/>
    <property type="project" value="InterPro"/>
</dbReference>
<dbReference type="EMBL" id="JABSTR010000008">
    <property type="protein sequence ID" value="KAH9377131.1"/>
    <property type="molecule type" value="Genomic_DNA"/>
</dbReference>
<evidence type="ECO:0000313" key="1">
    <source>
        <dbReference type="EMBL" id="KAH9377131.1"/>
    </source>
</evidence>
<comment type="caution">
    <text evidence="1">The sequence shown here is derived from an EMBL/GenBank/DDBJ whole genome shotgun (WGS) entry which is preliminary data.</text>
</comment>
<gene>
    <name evidence="1" type="ORF">HPB48_008266</name>
</gene>
<dbReference type="PANTHER" id="PTHR10156">
    <property type="entry name" value="2',3'-CYCLIC-NUCLEOTIDE 3'-PHOSPHODIESTERASE"/>
    <property type="match status" value="1"/>
</dbReference>
<dbReference type="OMA" id="HSHEDDI"/>
<reference evidence="1 2" key="1">
    <citation type="journal article" date="2020" name="Cell">
        <title>Large-Scale Comparative Analyses of Tick Genomes Elucidate Their Genetic Diversity and Vector Capacities.</title>
        <authorList>
            <consortium name="Tick Genome and Microbiome Consortium (TIGMIC)"/>
            <person name="Jia N."/>
            <person name="Wang J."/>
            <person name="Shi W."/>
            <person name="Du L."/>
            <person name="Sun Y."/>
            <person name="Zhan W."/>
            <person name="Jiang J.F."/>
            <person name="Wang Q."/>
            <person name="Zhang B."/>
            <person name="Ji P."/>
            <person name="Bell-Sakyi L."/>
            <person name="Cui X.M."/>
            <person name="Yuan T.T."/>
            <person name="Jiang B.G."/>
            <person name="Yang W.F."/>
            <person name="Lam T.T."/>
            <person name="Chang Q.C."/>
            <person name="Ding S.J."/>
            <person name="Wang X.J."/>
            <person name="Zhu J.G."/>
            <person name="Ruan X.D."/>
            <person name="Zhao L."/>
            <person name="Wei J.T."/>
            <person name="Ye R.Z."/>
            <person name="Que T.C."/>
            <person name="Du C.H."/>
            <person name="Zhou Y.H."/>
            <person name="Cheng J.X."/>
            <person name="Dai P.F."/>
            <person name="Guo W.B."/>
            <person name="Han X.H."/>
            <person name="Huang E.J."/>
            <person name="Li L.F."/>
            <person name="Wei W."/>
            <person name="Gao Y.C."/>
            <person name="Liu J.Z."/>
            <person name="Shao H.Z."/>
            <person name="Wang X."/>
            <person name="Wang C.C."/>
            <person name="Yang T.C."/>
            <person name="Huo Q.B."/>
            <person name="Li W."/>
            <person name="Chen H.Y."/>
            <person name="Chen S.E."/>
            <person name="Zhou L.G."/>
            <person name="Ni X.B."/>
            <person name="Tian J.H."/>
            <person name="Sheng Y."/>
            <person name="Liu T."/>
            <person name="Pan Y.S."/>
            <person name="Xia L.Y."/>
            <person name="Li J."/>
            <person name="Zhao F."/>
            <person name="Cao W.C."/>
        </authorList>
    </citation>
    <scope>NUCLEOTIDE SEQUENCE [LARGE SCALE GENOMIC DNA]</scope>
    <source>
        <strain evidence="1">HaeL-2018</strain>
    </source>
</reference>
<dbReference type="InterPro" id="IPR027417">
    <property type="entry name" value="P-loop_NTPase"/>
</dbReference>
<name>A0A9J6GP40_HAELO</name>
<dbReference type="PANTHER" id="PTHR10156:SF0">
    <property type="entry name" value="2',3'-CYCLIC-NUCLEOTIDE 3'-PHOSPHODIESTERASE"/>
    <property type="match status" value="1"/>
</dbReference>
<dbReference type="InterPro" id="IPR008431">
    <property type="entry name" value="CNPase"/>
</dbReference>
<evidence type="ECO:0000313" key="2">
    <source>
        <dbReference type="Proteomes" id="UP000821853"/>
    </source>
</evidence>
<sequence length="431" mass="48328">MEACEQHLKDKATPREEPRFPCVRDPNTIAFLRHHGRVFFITRGPSGCGKGDLVSKLHDLYPHSVSYWADKIFRSPDAPVRTASTVAKSHDLCRETIEHYMKLSVPVIINKNNNLNVWETSPFLQLAATYGYTTILLDMNHYAPFNPEALATANKHGLDKTYMLHRLNTWEPVHPFATGWAPRPQDAARLLRRYELLVSEINAGNSSAELKPVENAQVYPFIPARICKFGWYARDRKYCNSELVKKAYGSVDKIAVLGYAVLGNTVVAVVRLTDAQVVLKAVPVGARGNTVINWAPTSEPGNVAHKLCDEVRCTLNLRTIAAQEDENLKTPFEAVTAAFRELPPASHLSFLVLGVTNRRPFTYSKVVYYASRCLSSHVASWKSMLGPASCVRVDGIKIYRALGDWCCLIMDKQDVKLDAVFTGYYQSHTTE</sequence>
<dbReference type="GO" id="GO:0009214">
    <property type="term" value="P:cyclic nucleotide catabolic process"/>
    <property type="evidence" value="ECO:0007669"/>
    <property type="project" value="InterPro"/>
</dbReference>
<protein>
    <recommendedName>
        <fullName evidence="3">2',3'-cyclic-nucleotide 3'-phosphodiesterase</fullName>
    </recommendedName>
</protein>
<keyword evidence="2" id="KW-1185">Reference proteome</keyword>
<evidence type="ECO:0008006" key="3">
    <source>
        <dbReference type="Google" id="ProtNLM"/>
    </source>
</evidence>
<dbReference type="Gene3D" id="3.90.1740.10">
    <property type="entry name" value="2',3'-cyclic nucleotide 3'-phosphodiesterase superfamily"/>
    <property type="match status" value="1"/>
</dbReference>
<dbReference type="GO" id="GO:0016020">
    <property type="term" value="C:membrane"/>
    <property type="evidence" value="ECO:0007669"/>
    <property type="project" value="InterPro"/>
</dbReference>
<dbReference type="Proteomes" id="UP000821853">
    <property type="component" value="Unassembled WGS sequence"/>
</dbReference>
<accession>A0A9J6GP40</accession>
<dbReference type="VEuPathDB" id="VectorBase:HLOH_060812"/>
<proteinExistence type="predicted"/>
<dbReference type="AlphaFoldDB" id="A0A9J6GP40"/>
<dbReference type="Gene3D" id="3.40.50.300">
    <property type="entry name" value="P-loop containing nucleotide triphosphate hydrolases"/>
    <property type="match status" value="1"/>
</dbReference>
<organism evidence="1 2">
    <name type="scientific">Haemaphysalis longicornis</name>
    <name type="common">Bush tick</name>
    <dbReference type="NCBI Taxonomy" id="44386"/>
    <lineage>
        <taxon>Eukaryota</taxon>
        <taxon>Metazoa</taxon>
        <taxon>Ecdysozoa</taxon>
        <taxon>Arthropoda</taxon>
        <taxon>Chelicerata</taxon>
        <taxon>Arachnida</taxon>
        <taxon>Acari</taxon>
        <taxon>Parasitiformes</taxon>
        <taxon>Ixodida</taxon>
        <taxon>Ixodoidea</taxon>
        <taxon>Ixodidae</taxon>
        <taxon>Haemaphysalinae</taxon>
        <taxon>Haemaphysalis</taxon>
    </lineage>
</organism>